<dbReference type="GO" id="GO:0008270">
    <property type="term" value="F:zinc ion binding"/>
    <property type="evidence" value="ECO:0007669"/>
    <property type="project" value="UniProtKB-KW"/>
</dbReference>
<dbReference type="GO" id="GO:0005737">
    <property type="term" value="C:cytoplasm"/>
    <property type="evidence" value="ECO:0007669"/>
    <property type="project" value="TreeGrafter"/>
</dbReference>
<feature type="domain" description="AN1-type" evidence="7">
    <location>
        <begin position="98"/>
        <end position="148"/>
    </location>
</feature>
<evidence type="ECO:0000256" key="2">
    <source>
        <dbReference type="ARBA" id="ARBA00022723"/>
    </source>
</evidence>
<evidence type="ECO:0000313" key="9">
    <source>
        <dbReference type="Proteomes" id="UP000008022"/>
    </source>
</evidence>
<evidence type="ECO:0000256" key="5">
    <source>
        <dbReference type="ARBA" id="ARBA00023016"/>
    </source>
</evidence>
<dbReference type="EnsemblPlants" id="ORUFI09G09460.1">
    <property type="protein sequence ID" value="ORUFI09G09460.1"/>
    <property type="gene ID" value="ORUFI09G09460"/>
</dbReference>
<feature type="domain" description="AN1-type" evidence="7">
    <location>
        <begin position="10"/>
        <end position="58"/>
    </location>
</feature>
<dbReference type="AlphaFoldDB" id="A0A0E0QQV7"/>
<sequence>MARRGTEAFPDLGAQCDREDCNQLDFLPFDCDGCGKTFCAEHRTYRDHGCARAADQGRTVVVCEACGDAIERRAGDGGGDDAAVLEAHARSRRCDPARKRKPRCPVPRCKETLTFSNTSGCKGCGQKVCLKHRFPADHACAGAGAGAASKAAGAAAAARSAGQCGRDAQKKEGGGWKLPQSVRNMKIF</sequence>
<dbReference type="Proteomes" id="UP000008022">
    <property type="component" value="Unassembled WGS sequence"/>
</dbReference>
<dbReference type="OMA" id="YKSHECP"/>
<keyword evidence="4" id="KW-0862">Zinc</keyword>
<keyword evidence="3 6" id="KW-0863">Zinc-finger</keyword>
<dbReference type="STRING" id="4529.A0A0E0QQV7"/>
<evidence type="ECO:0000256" key="1">
    <source>
        <dbReference type="ARBA" id="ARBA00003732"/>
    </source>
</evidence>
<proteinExistence type="predicted"/>
<comment type="function">
    <text evidence="1">May be involved in environmental stress response.</text>
</comment>
<evidence type="ECO:0000256" key="4">
    <source>
        <dbReference type="ARBA" id="ARBA00022833"/>
    </source>
</evidence>
<reference evidence="9" key="1">
    <citation type="submission" date="2013-06" db="EMBL/GenBank/DDBJ databases">
        <authorList>
            <person name="Zhao Q."/>
        </authorList>
    </citation>
    <scope>NUCLEOTIDE SEQUENCE</scope>
    <source>
        <strain evidence="9">cv. W1943</strain>
    </source>
</reference>
<dbReference type="PANTHER" id="PTHR14677">
    <property type="entry name" value="ARSENITE INDUCUBLE RNA ASSOCIATED PROTEIN AIP-1-RELATED"/>
    <property type="match status" value="1"/>
</dbReference>
<dbReference type="PANTHER" id="PTHR14677:SF20">
    <property type="entry name" value="ZINC FINGER AN1-TYPE CONTAINING 2A-RELATED"/>
    <property type="match status" value="1"/>
</dbReference>
<evidence type="ECO:0000259" key="7">
    <source>
        <dbReference type="PROSITE" id="PS51039"/>
    </source>
</evidence>
<evidence type="ECO:0000313" key="8">
    <source>
        <dbReference type="EnsemblPlants" id="ORUFI09G09460.1"/>
    </source>
</evidence>
<dbReference type="Gramene" id="ORUFI09G09460.1">
    <property type="protein sequence ID" value="ORUFI09G09460.1"/>
    <property type="gene ID" value="ORUFI09G09460"/>
</dbReference>
<keyword evidence="5" id="KW-0346">Stress response</keyword>
<protein>
    <recommendedName>
        <fullName evidence="7">AN1-type domain-containing protein</fullName>
    </recommendedName>
</protein>
<dbReference type="Pfam" id="PF01428">
    <property type="entry name" value="zf-AN1"/>
    <property type="match status" value="2"/>
</dbReference>
<keyword evidence="2" id="KW-0479">Metal-binding</keyword>
<accession>A0A0E0QQV7</accession>
<dbReference type="Gene3D" id="4.10.1110.10">
    <property type="entry name" value="AN1-like Zinc finger"/>
    <property type="match status" value="2"/>
</dbReference>
<dbReference type="eggNOG" id="KOG3183">
    <property type="taxonomic scope" value="Eukaryota"/>
</dbReference>
<organism evidence="8 9">
    <name type="scientific">Oryza rufipogon</name>
    <name type="common">Brownbeard rice</name>
    <name type="synonym">Asian wild rice</name>
    <dbReference type="NCBI Taxonomy" id="4529"/>
    <lineage>
        <taxon>Eukaryota</taxon>
        <taxon>Viridiplantae</taxon>
        <taxon>Streptophyta</taxon>
        <taxon>Embryophyta</taxon>
        <taxon>Tracheophyta</taxon>
        <taxon>Spermatophyta</taxon>
        <taxon>Magnoliopsida</taxon>
        <taxon>Liliopsida</taxon>
        <taxon>Poales</taxon>
        <taxon>Poaceae</taxon>
        <taxon>BOP clade</taxon>
        <taxon>Oryzoideae</taxon>
        <taxon>Oryzeae</taxon>
        <taxon>Oryzinae</taxon>
        <taxon>Oryza</taxon>
    </lineage>
</organism>
<evidence type="ECO:0000256" key="3">
    <source>
        <dbReference type="ARBA" id="ARBA00022771"/>
    </source>
</evidence>
<dbReference type="SUPFAM" id="SSF118310">
    <property type="entry name" value="AN1-like Zinc finger"/>
    <property type="match status" value="2"/>
</dbReference>
<dbReference type="SMART" id="SM00154">
    <property type="entry name" value="ZnF_AN1"/>
    <property type="match status" value="2"/>
</dbReference>
<evidence type="ECO:0000256" key="6">
    <source>
        <dbReference type="PROSITE-ProRule" id="PRU00449"/>
    </source>
</evidence>
<dbReference type="InterPro" id="IPR000058">
    <property type="entry name" value="Znf_AN1"/>
</dbReference>
<keyword evidence="9" id="KW-1185">Reference proteome</keyword>
<reference evidence="8" key="2">
    <citation type="submission" date="2015-06" db="UniProtKB">
        <authorList>
            <consortium name="EnsemblPlants"/>
        </authorList>
    </citation>
    <scope>IDENTIFICATION</scope>
</reference>
<dbReference type="InterPro" id="IPR035896">
    <property type="entry name" value="AN1-like_Znf"/>
</dbReference>
<name>A0A0E0QQV7_ORYRU</name>
<dbReference type="HOGENOM" id="CLU_061621_1_0_1"/>
<dbReference type="PROSITE" id="PS51039">
    <property type="entry name" value="ZF_AN1"/>
    <property type="match status" value="2"/>
</dbReference>